<dbReference type="Proteomes" id="UP000439903">
    <property type="component" value="Unassembled WGS sequence"/>
</dbReference>
<feature type="signal peptide" evidence="1">
    <location>
        <begin position="1"/>
        <end position="23"/>
    </location>
</feature>
<feature type="chain" id="PRO_5034218487" description="Phosphatidylglycerol/phosphatidylinositol transfer protein" evidence="1">
    <location>
        <begin position="24"/>
        <end position="158"/>
    </location>
</feature>
<dbReference type="AlphaFoldDB" id="A0A8H4EJR2"/>
<keyword evidence="3" id="KW-1185">Reference proteome</keyword>
<protein>
    <recommendedName>
        <fullName evidence="4">Phosphatidylglycerol/phosphatidylinositol transfer protein</fullName>
    </recommendedName>
</protein>
<proteinExistence type="predicted"/>
<keyword evidence="1" id="KW-0732">Signal</keyword>
<evidence type="ECO:0000256" key="1">
    <source>
        <dbReference type="SAM" id="SignalP"/>
    </source>
</evidence>
<evidence type="ECO:0000313" key="2">
    <source>
        <dbReference type="EMBL" id="KAF0500258.1"/>
    </source>
</evidence>
<name>A0A8H4EJR2_GIGMA</name>
<dbReference type="EMBL" id="WTPW01000554">
    <property type="protein sequence ID" value="KAF0500258.1"/>
    <property type="molecule type" value="Genomic_DNA"/>
</dbReference>
<organism evidence="2 3">
    <name type="scientific">Gigaspora margarita</name>
    <dbReference type="NCBI Taxonomy" id="4874"/>
    <lineage>
        <taxon>Eukaryota</taxon>
        <taxon>Fungi</taxon>
        <taxon>Fungi incertae sedis</taxon>
        <taxon>Mucoromycota</taxon>
        <taxon>Glomeromycotina</taxon>
        <taxon>Glomeromycetes</taxon>
        <taxon>Diversisporales</taxon>
        <taxon>Gigasporaceae</taxon>
        <taxon>Gigaspora</taxon>
    </lineage>
</organism>
<reference evidence="2 3" key="1">
    <citation type="journal article" date="2019" name="Environ. Microbiol.">
        <title>At the nexus of three kingdoms: the genome of the mycorrhizal fungus Gigaspora margarita provides insights into plant, endobacterial and fungal interactions.</title>
        <authorList>
            <person name="Venice F."/>
            <person name="Ghignone S."/>
            <person name="Salvioli di Fossalunga A."/>
            <person name="Amselem J."/>
            <person name="Novero M."/>
            <person name="Xianan X."/>
            <person name="Sedzielewska Toro K."/>
            <person name="Morin E."/>
            <person name="Lipzen A."/>
            <person name="Grigoriev I.V."/>
            <person name="Henrissat B."/>
            <person name="Martin F.M."/>
            <person name="Bonfante P."/>
        </authorList>
    </citation>
    <scope>NUCLEOTIDE SEQUENCE [LARGE SCALE GENOMIC DNA]</scope>
    <source>
        <strain evidence="2 3">BEG34</strain>
    </source>
</reference>
<gene>
    <name evidence="2" type="ORF">F8M41_020315</name>
</gene>
<evidence type="ECO:0008006" key="4">
    <source>
        <dbReference type="Google" id="ProtNLM"/>
    </source>
</evidence>
<sequence>MKELNFGFFALTLLVTLFVMVNTYPSPPGLNKFTLCPKDVYGPVNPIEFTMNPTPPVLGHNLFTISQNFTHEDVWYDIYLYNARYELNVQGYCIKKKDCDVQSIPVEFNSENSTNILTGPYIISVLVKANSNDDLAGCAIAVMDTHPILLKEERNVNH</sequence>
<evidence type="ECO:0000313" key="3">
    <source>
        <dbReference type="Proteomes" id="UP000439903"/>
    </source>
</evidence>
<accession>A0A8H4EJR2</accession>
<comment type="caution">
    <text evidence="2">The sequence shown here is derived from an EMBL/GenBank/DDBJ whole genome shotgun (WGS) entry which is preliminary data.</text>
</comment>